<dbReference type="GO" id="GO:0015097">
    <property type="term" value="F:mercury ion transmembrane transporter activity"/>
    <property type="evidence" value="ECO:0007669"/>
    <property type="project" value="InterPro"/>
</dbReference>
<keyword evidence="1" id="KW-0812">Transmembrane</keyword>
<dbReference type="GO" id="GO:0016020">
    <property type="term" value="C:membrane"/>
    <property type="evidence" value="ECO:0007669"/>
    <property type="project" value="InterPro"/>
</dbReference>
<feature type="transmembrane region" description="Helical" evidence="1">
    <location>
        <begin position="20"/>
        <end position="46"/>
    </location>
</feature>
<feature type="transmembrane region" description="Helical" evidence="1">
    <location>
        <begin position="58"/>
        <end position="76"/>
    </location>
</feature>
<evidence type="ECO:0000313" key="3">
    <source>
        <dbReference type="Proteomes" id="UP000617628"/>
    </source>
</evidence>
<comment type="caution">
    <text evidence="2">The sequence shown here is derived from an EMBL/GenBank/DDBJ whole genome shotgun (WGS) entry which is preliminary data.</text>
</comment>
<keyword evidence="1" id="KW-0472">Membrane</keyword>
<dbReference type="Proteomes" id="UP000617628">
    <property type="component" value="Unassembled WGS sequence"/>
</dbReference>
<name>A0A934S0V0_9BACT</name>
<dbReference type="EMBL" id="JAENIL010000079">
    <property type="protein sequence ID" value="MBK1880292.1"/>
    <property type="molecule type" value="Genomic_DNA"/>
</dbReference>
<reference evidence="2" key="1">
    <citation type="submission" date="2021-01" db="EMBL/GenBank/DDBJ databases">
        <title>Modified the classification status of verrucomicrobia.</title>
        <authorList>
            <person name="Feng X."/>
        </authorList>
    </citation>
    <scope>NUCLEOTIDE SEQUENCE</scope>
    <source>
        <strain evidence="2">KCTC 13126</strain>
    </source>
</reference>
<dbReference type="Pfam" id="PF03203">
    <property type="entry name" value="MerC"/>
    <property type="match status" value="1"/>
</dbReference>
<feature type="transmembrane region" description="Helical" evidence="1">
    <location>
        <begin position="83"/>
        <end position="101"/>
    </location>
</feature>
<keyword evidence="3" id="KW-1185">Reference proteome</keyword>
<dbReference type="AlphaFoldDB" id="A0A934S0V0"/>
<dbReference type="InterPro" id="IPR004891">
    <property type="entry name" value="Mercury-R_MerC"/>
</dbReference>
<sequence length="173" mass="18433">MSAECCGTTSPTGSRGWLDWAAISMSLVCGVHCLVTPILLISLPILGRTFWVDENFHLWMLALVIPTTTLAVLSGCRRHKDRWVAICSVVGIFLLAAALWMEVAQLGGSGAAAAECAEGASCCEAPADLAEAGRVAISVTANELVNVLGGLFLVLGHFRNFRLCRKDDCSHED</sequence>
<evidence type="ECO:0000313" key="2">
    <source>
        <dbReference type="EMBL" id="MBK1880292.1"/>
    </source>
</evidence>
<gene>
    <name evidence="2" type="ORF">JIN87_25635</name>
</gene>
<organism evidence="2 3">
    <name type="scientific">Pelagicoccus mobilis</name>
    <dbReference type="NCBI Taxonomy" id="415221"/>
    <lineage>
        <taxon>Bacteria</taxon>
        <taxon>Pseudomonadati</taxon>
        <taxon>Verrucomicrobiota</taxon>
        <taxon>Opitutia</taxon>
        <taxon>Puniceicoccales</taxon>
        <taxon>Pelagicoccaceae</taxon>
        <taxon>Pelagicoccus</taxon>
    </lineage>
</organism>
<accession>A0A934S0V0</accession>
<feature type="transmembrane region" description="Helical" evidence="1">
    <location>
        <begin position="135"/>
        <end position="156"/>
    </location>
</feature>
<dbReference type="RefSeq" id="WP_200359103.1">
    <property type="nucleotide sequence ID" value="NZ_JAENIL010000079.1"/>
</dbReference>
<evidence type="ECO:0000256" key="1">
    <source>
        <dbReference type="SAM" id="Phobius"/>
    </source>
</evidence>
<keyword evidence="1" id="KW-1133">Transmembrane helix</keyword>
<proteinExistence type="predicted"/>
<protein>
    <submittedName>
        <fullName evidence="2">MerC domain-containing protein</fullName>
    </submittedName>
</protein>